<gene>
    <name evidence="2" type="ORF">DAEQUDRAFT_760141</name>
</gene>
<keyword evidence="3" id="KW-1185">Reference proteome</keyword>
<proteinExistence type="predicted"/>
<reference evidence="2 3" key="1">
    <citation type="journal article" date="2016" name="Mol. Biol. Evol.">
        <title>Comparative Genomics of Early-Diverging Mushroom-Forming Fungi Provides Insights into the Origins of Lignocellulose Decay Capabilities.</title>
        <authorList>
            <person name="Nagy L.G."/>
            <person name="Riley R."/>
            <person name="Tritt A."/>
            <person name="Adam C."/>
            <person name="Daum C."/>
            <person name="Floudas D."/>
            <person name="Sun H."/>
            <person name="Yadav J.S."/>
            <person name="Pangilinan J."/>
            <person name="Larsson K.H."/>
            <person name="Matsuura K."/>
            <person name="Barry K."/>
            <person name="Labutti K."/>
            <person name="Kuo R."/>
            <person name="Ohm R.A."/>
            <person name="Bhattacharya S.S."/>
            <person name="Shirouzu T."/>
            <person name="Yoshinaga Y."/>
            <person name="Martin F.M."/>
            <person name="Grigoriev I.V."/>
            <person name="Hibbett D.S."/>
        </authorList>
    </citation>
    <scope>NUCLEOTIDE SEQUENCE [LARGE SCALE GENOMIC DNA]</scope>
    <source>
        <strain evidence="2 3">L-15889</strain>
    </source>
</reference>
<protein>
    <submittedName>
        <fullName evidence="2">Uncharacterized protein</fullName>
    </submittedName>
</protein>
<evidence type="ECO:0000313" key="3">
    <source>
        <dbReference type="Proteomes" id="UP000076727"/>
    </source>
</evidence>
<dbReference type="EMBL" id="KV429142">
    <property type="protein sequence ID" value="KZT64074.1"/>
    <property type="molecule type" value="Genomic_DNA"/>
</dbReference>
<evidence type="ECO:0000256" key="1">
    <source>
        <dbReference type="SAM" id="MobiDB-lite"/>
    </source>
</evidence>
<dbReference type="AlphaFoldDB" id="A0A165L865"/>
<evidence type="ECO:0000313" key="2">
    <source>
        <dbReference type="EMBL" id="KZT64074.1"/>
    </source>
</evidence>
<feature type="region of interest" description="Disordered" evidence="1">
    <location>
        <begin position="36"/>
        <end position="57"/>
    </location>
</feature>
<accession>A0A165L865</accession>
<sequence length="161" mass="18540">MYRPLHLLPPANPSTLAESRVLIHLARSPVQIQPEVPRSDNTETLPMSSYRMRTPPLESGHIRQRSNIFVSVWQPNPISISRHAPYRIHGRTACQTMRPHIVHKITAESSYLRACIDHVNAHTASRHGRFFLAVVPVDRTDLHQQPLLARKYFSCRWIDSE</sequence>
<organism evidence="2 3">
    <name type="scientific">Daedalea quercina L-15889</name>
    <dbReference type="NCBI Taxonomy" id="1314783"/>
    <lineage>
        <taxon>Eukaryota</taxon>
        <taxon>Fungi</taxon>
        <taxon>Dikarya</taxon>
        <taxon>Basidiomycota</taxon>
        <taxon>Agaricomycotina</taxon>
        <taxon>Agaricomycetes</taxon>
        <taxon>Polyporales</taxon>
        <taxon>Fomitopsis</taxon>
    </lineage>
</organism>
<dbReference type="Proteomes" id="UP000076727">
    <property type="component" value="Unassembled WGS sequence"/>
</dbReference>
<name>A0A165L865_9APHY</name>